<dbReference type="GO" id="GO:0009279">
    <property type="term" value="C:cell outer membrane"/>
    <property type="evidence" value="ECO:0007669"/>
    <property type="project" value="UniProtKB-SubCell"/>
</dbReference>
<dbReference type="InterPro" id="IPR003423">
    <property type="entry name" value="OMP_efflux"/>
</dbReference>
<dbReference type="EMBL" id="WBVO01000008">
    <property type="protein sequence ID" value="KAB2808681.1"/>
    <property type="molecule type" value="Genomic_DNA"/>
</dbReference>
<comment type="caution">
    <text evidence="8">The sequence shown here is derived from an EMBL/GenBank/DDBJ whole genome shotgun (WGS) entry which is preliminary data.</text>
</comment>
<evidence type="ECO:0000256" key="7">
    <source>
        <dbReference type="ARBA" id="ARBA00023237"/>
    </source>
</evidence>
<reference evidence="8 9" key="1">
    <citation type="submission" date="2019-09" db="EMBL/GenBank/DDBJ databases">
        <title>Genomes of family Cryomorphaceae.</title>
        <authorList>
            <person name="Bowman J.P."/>
        </authorList>
    </citation>
    <scope>NUCLEOTIDE SEQUENCE [LARGE SCALE GENOMIC DNA]</scope>
    <source>
        <strain evidence="8 9">LMG 25704</strain>
    </source>
</reference>
<dbReference type="RefSeq" id="WP_151667776.1">
    <property type="nucleotide sequence ID" value="NZ_WBVO01000008.1"/>
</dbReference>
<dbReference type="Gene3D" id="1.20.1600.10">
    <property type="entry name" value="Outer membrane efflux proteins (OEP)"/>
    <property type="match status" value="1"/>
</dbReference>
<keyword evidence="5" id="KW-0812">Transmembrane</keyword>
<dbReference type="InterPro" id="IPR051906">
    <property type="entry name" value="TolC-like"/>
</dbReference>
<name>A0A6N6RK40_9FLAO</name>
<dbReference type="PANTHER" id="PTHR30026:SF20">
    <property type="entry name" value="OUTER MEMBRANE PROTEIN TOLC"/>
    <property type="match status" value="1"/>
</dbReference>
<keyword evidence="6" id="KW-0472">Membrane</keyword>
<dbReference type="GO" id="GO:0015562">
    <property type="term" value="F:efflux transmembrane transporter activity"/>
    <property type="evidence" value="ECO:0007669"/>
    <property type="project" value="InterPro"/>
</dbReference>
<sequence>MKNMRRYTWIALLAGPALWGQVNEQPESRSFTRVEAEQYALEHSYDVRRNDLELSRAKAVIWENIALGLPQVSTNGNLTNNLTIGGQVIEIGGQSQLLQFGVQYSSGVGVQVDQLIFDGSYIVALLATEVVKENAQNDFELSAIEVREQVAQAYHLVLVTERSLEIVVEDIKYIEQSLSDTRGLFEEGFVEASDVDQLDLLLTNLRTNEEYLQRQSTVARTILKLRMGIPVGETVTLTDQVESLMLIAEDGSTLLNEDFDLTNHIDYRVLQTGIRGQELNLRNEQVQWLPKLNGFYQYNYAFQSPDFGILYAPDDVTSFGIPAQAIGLSLRWDIFQGGRRIARVQEAKIALDQLRIQEEQLTDALRLQYQTARAEYSYAVNNYLAQKKNVQIAKDIRDRTTIKFNEGVATSLEFTQAERQYQESLRSVINAAQSALDKRVSLERVLGKFNLDQQPTL</sequence>
<evidence type="ECO:0000256" key="4">
    <source>
        <dbReference type="ARBA" id="ARBA00022452"/>
    </source>
</evidence>
<keyword evidence="7" id="KW-0998">Cell outer membrane</keyword>
<dbReference type="SUPFAM" id="SSF56954">
    <property type="entry name" value="Outer membrane efflux proteins (OEP)"/>
    <property type="match status" value="1"/>
</dbReference>
<dbReference type="PANTHER" id="PTHR30026">
    <property type="entry name" value="OUTER MEMBRANE PROTEIN TOLC"/>
    <property type="match status" value="1"/>
</dbReference>
<dbReference type="OrthoDB" id="367883at2"/>
<evidence type="ECO:0000256" key="3">
    <source>
        <dbReference type="ARBA" id="ARBA00022448"/>
    </source>
</evidence>
<dbReference type="Pfam" id="PF02321">
    <property type="entry name" value="OEP"/>
    <property type="match status" value="2"/>
</dbReference>
<evidence type="ECO:0000313" key="9">
    <source>
        <dbReference type="Proteomes" id="UP000468650"/>
    </source>
</evidence>
<keyword evidence="9" id="KW-1185">Reference proteome</keyword>
<dbReference type="GO" id="GO:0015288">
    <property type="term" value="F:porin activity"/>
    <property type="evidence" value="ECO:0007669"/>
    <property type="project" value="TreeGrafter"/>
</dbReference>
<evidence type="ECO:0000256" key="1">
    <source>
        <dbReference type="ARBA" id="ARBA00004442"/>
    </source>
</evidence>
<evidence type="ECO:0000313" key="8">
    <source>
        <dbReference type="EMBL" id="KAB2808681.1"/>
    </source>
</evidence>
<keyword evidence="3" id="KW-0813">Transport</keyword>
<gene>
    <name evidence="8" type="ORF">F8C67_10365</name>
</gene>
<dbReference type="AlphaFoldDB" id="A0A6N6RK40"/>
<dbReference type="Proteomes" id="UP000468650">
    <property type="component" value="Unassembled WGS sequence"/>
</dbReference>
<accession>A0A6N6RK40</accession>
<evidence type="ECO:0000256" key="2">
    <source>
        <dbReference type="ARBA" id="ARBA00007613"/>
    </source>
</evidence>
<organism evidence="8 9">
    <name type="scientific">Phaeocystidibacter luteus</name>
    <dbReference type="NCBI Taxonomy" id="911197"/>
    <lineage>
        <taxon>Bacteria</taxon>
        <taxon>Pseudomonadati</taxon>
        <taxon>Bacteroidota</taxon>
        <taxon>Flavobacteriia</taxon>
        <taxon>Flavobacteriales</taxon>
        <taxon>Phaeocystidibacteraceae</taxon>
        <taxon>Phaeocystidibacter</taxon>
    </lineage>
</organism>
<protein>
    <submittedName>
        <fullName evidence="8">TolC family protein</fullName>
    </submittedName>
</protein>
<comment type="similarity">
    <text evidence="2">Belongs to the outer membrane factor (OMF) (TC 1.B.17) family.</text>
</comment>
<keyword evidence="4" id="KW-1134">Transmembrane beta strand</keyword>
<comment type="subcellular location">
    <subcellularLocation>
        <location evidence="1">Cell outer membrane</location>
    </subcellularLocation>
</comment>
<dbReference type="GO" id="GO:1990281">
    <property type="term" value="C:efflux pump complex"/>
    <property type="evidence" value="ECO:0007669"/>
    <property type="project" value="TreeGrafter"/>
</dbReference>
<evidence type="ECO:0000256" key="6">
    <source>
        <dbReference type="ARBA" id="ARBA00023136"/>
    </source>
</evidence>
<evidence type="ECO:0000256" key="5">
    <source>
        <dbReference type="ARBA" id="ARBA00022692"/>
    </source>
</evidence>
<proteinExistence type="inferred from homology"/>